<dbReference type="Proteomes" id="UP001362999">
    <property type="component" value="Unassembled WGS sequence"/>
</dbReference>
<reference evidence="2 3" key="1">
    <citation type="journal article" date="2024" name="J Genomics">
        <title>Draft genome sequencing and assembly of Favolaschia claudopus CIRM-BRFM 2984 isolated from oak limbs.</title>
        <authorList>
            <person name="Navarro D."/>
            <person name="Drula E."/>
            <person name="Chaduli D."/>
            <person name="Cazenave R."/>
            <person name="Ahrendt S."/>
            <person name="Wang J."/>
            <person name="Lipzen A."/>
            <person name="Daum C."/>
            <person name="Barry K."/>
            <person name="Grigoriev I.V."/>
            <person name="Favel A."/>
            <person name="Rosso M.N."/>
            <person name="Martin F."/>
        </authorList>
    </citation>
    <scope>NUCLEOTIDE SEQUENCE [LARGE SCALE GENOMIC DNA]</scope>
    <source>
        <strain evidence="2 3">CIRM-BRFM 2984</strain>
    </source>
</reference>
<keyword evidence="3" id="KW-1185">Reference proteome</keyword>
<dbReference type="EMBL" id="JAWWNJ010000014">
    <property type="protein sequence ID" value="KAK7041224.1"/>
    <property type="molecule type" value="Genomic_DNA"/>
</dbReference>
<evidence type="ECO:0000313" key="3">
    <source>
        <dbReference type="Proteomes" id="UP001362999"/>
    </source>
</evidence>
<dbReference type="SUPFAM" id="SSF52540">
    <property type="entry name" value="P-loop containing nucleoside triphosphate hydrolases"/>
    <property type="match status" value="1"/>
</dbReference>
<name>A0AAW0CTD0_9AGAR</name>
<sequence length="655" mass="72536">MDTLPLVCDEILAEFQRLRLLIVGKPGAGKSSLLRFAFGVDSQSVKADINEEITFRQNPRLVLHQCEPDATGALSTFLQKQTVESVSPERRVHLIWLCIKVPDAGISAIEKVDEQLLGLAVQLKVPVVVVFTQFDALLNSTRFRFVGDISEEREKAAEAEFDALCRKPLHALNERLLYARTAGLSESSGIKPDWTSLNVLMRSSRQAIKPGHFINCEGIVAGLAQRASVAEKNECTIAVGMRKYWDGLGSRSKSKFTGCTVQVSLNTLHKEMTSIWNFHDPDDLLHKPQFLKAVRALAQGVTLMNESRFSPLAYVAPDVELHSWFVELLAQPYRPTPQVITSVMAYLVAMVSVLNGLFHMTKHSVGPLTEGHVDEAIKTVTSSRLAAVYRDVRELAGKAETAGELGVIHLINQYFLPPPSSPASTSLMTEITTVVGLFSPLEAPPQGFCWRLLFPLDHDYVNNLAEIPFVPVSAIKKTSGFQTTERLSFELRNDYIHICQDSKGMSAQDLVLAMPNGTMVGGQQLSNPSRKTHINIPTTIWLDRATHDSYLRTCLRAAVKSVPFQTWDEVDNFQHWSGGWCYLRLVSTSPQDAAKVMLLSSPTMRWSSIFDMGLGIGNDDVKFDVHVTPTSSHITYGPHGAHTLRSYKALLEAGV</sequence>
<dbReference type="AlphaFoldDB" id="A0AAW0CTD0"/>
<dbReference type="EMBL" id="JAWWNJ010000014">
    <property type="protein sequence ID" value="KAK7041235.1"/>
    <property type="molecule type" value="Genomic_DNA"/>
</dbReference>
<organism evidence="2 3">
    <name type="scientific">Favolaschia claudopus</name>
    <dbReference type="NCBI Taxonomy" id="2862362"/>
    <lineage>
        <taxon>Eukaryota</taxon>
        <taxon>Fungi</taxon>
        <taxon>Dikarya</taxon>
        <taxon>Basidiomycota</taxon>
        <taxon>Agaricomycotina</taxon>
        <taxon>Agaricomycetes</taxon>
        <taxon>Agaricomycetidae</taxon>
        <taxon>Agaricales</taxon>
        <taxon>Marasmiineae</taxon>
        <taxon>Mycenaceae</taxon>
        <taxon>Favolaschia</taxon>
    </lineage>
</organism>
<protein>
    <recommendedName>
        <fullName evidence="4">G domain-containing protein</fullName>
    </recommendedName>
</protein>
<evidence type="ECO:0000313" key="2">
    <source>
        <dbReference type="EMBL" id="KAK7041235.1"/>
    </source>
</evidence>
<proteinExistence type="predicted"/>
<evidence type="ECO:0008006" key="4">
    <source>
        <dbReference type="Google" id="ProtNLM"/>
    </source>
</evidence>
<comment type="caution">
    <text evidence="2">The sequence shown here is derived from an EMBL/GenBank/DDBJ whole genome shotgun (WGS) entry which is preliminary data.</text>
</comment>
<gene>
    <name evidence="1" type="ORF">R3P38DRAFT_2893682</name>
    <name evidence="2" type="ORF">R3P38DRAFT_2893716</name>
</gene>
<accession>A0AAW0CTD0</accession>
<evidence type="ECO:0000313" key="1">
    <source>
        <dbReference type="EMBL" id="KAK7041224.1"/>
    </source>
</evidence>
<dbReference type="Gene3D" id="3.40.50.300">
    <property type="entry name" value="P-loop containing nucleotide triphosphate hydrolases"/>
    <property type="match status" value="1"/>
</dbReference>
<dbReference type="InterPro" id="IPR027417">
    <property type="entry name" value="P-loop_NTPase"/>
</dbReference>